<keyword evidence="2" id="KW-0812">Transmembrane</keyword>
<feature type="region of interest" description="Disordered" evidence="1">
    <location>
        <begin position="21"/>
        <end position="58"/>
    </location>
</feature>
<proteinExistence type="predicted"/>
<feature type="signal peptide" evidence="3">
    <location>
        <begin position="1"/>
        <end position="18"/>
    </location>
</feature>
<dbReference type="AlphaFoldDB" id="S9NYD2"/>
<feature type="compositionally biased region" description="Low complexity" evidence="1">
    <location>
        <begin position="21"/>
        <end position="34"/>
    </location>
</feature>
<name>S9NYD2_CYSF2</name>
<feature type="transmembrane region" description="Helical" evidence="2">
    <location>
        <begin position="111"/>
        <end position="134"/>
    </location>
</feature>
<dbReference type="Pfam" id="PF19762">
    <property type="entry name" value="DUF6249"/>
    <property type="match status" value="1"/>
</dbReference>
<protein>
    <recommendedName>
        <fullName evidence="4">DUF6249 domain-containing protein</fullName>
    </recommendedName>
</protein>
<evidence type="ECO:0000256" key="1">
    <source>
        <dbReference type="SAM" id="MobiDB-lite"/>
    </source>
</evidence>
<dbReference type="EMBL" id="ANAH02000064">
    <property type="protein sequence ID" value="EPX57220.1"/>
    <property type="molecule type" value="Genomic_DNA"/>
</dbReference>
<dbReference type="eggNOG" id="ENOG5033CAQ">
    <property type="taxonomic scope" value="Bacteria"/>
</dbReference>
<dbReference type="Proteomes" id="UP000011682">
    <property type="component" value="Unassembled WGS sequence"/>
</dbReference>
<keyword evidence="2" id="KW-1133">Transmembrane helix</keyword>
<evidence type="ECO:0000313" key="5">
    <source>
        <dbReference type="EMBL" id="EPX57220.1"/>
    </source>
</evidence>
<feature type="domain" description="DUF6249" evidence="4">
    <location>
        <begin position="115"/>
        <end position="219"/>
    </location>
</feature>
<comment type="caution">
    <text evidence="5">The sequence shown here is derived from an EMBL/GenBank/DDBJ whole genome shotgun (WGS) entry which is preliminary data.</text>
</comment>
<evidence type="ECO:0000256" key="2">
    <source>
        <dbReference type="SAM" id="Phobius"/>
    </source>
</evidence>
<feature type="compositionally biased region" description="Basic and acidic residues" evidence="1">
    <location>
        <begin position="45"/>
        <end position="58"/>
    </location>
</feature>
<dbReference type="InterPro" id="IPR046216">
    <property type="entry name" value="DUF6249"/>
</dbReference>
<gene>
    <name evidence="5" type="ORF">D187_006974</name>
</gene>
<keyword evidence="6" id="KW-1185">Reference proteome</keyword>
<reference evidence="5" key="1">
    <citation type="submission" date="2013-05" db="EMBL/GenBank/DDBJ databases">
        <title>Genome assembly of Cystobacter fuscus DSM 2262.</title>
        <authorList>
            <person name="Sharma G."/>
            <person name="Khatri I."/>
            <person name="Kaur C."/>
            <person name="Mayilraj S."/>
            <person name="Subramanian S."/>
        </authorList>
    </citation>
    <scope>NUCLEOTIDE SEQUENCE [LARGE SCALE GENOMIC DNA]</scope>
    <source>
        <strain evidence="5">DSM 2262</strain>
    </source>
</reference>
<keyword evidence="3" id="KW-0732">Signal</keyword>
<dbReference type="OrthoDB" id="5519718at2"/>
<accession>S9NYD2</accession>
<dbReference type="RefSeq" id="WP_002631505.1">
    <property type="nucleotide sequence ID" value="NZ_ANAH02000064.1"/>
</dbReference>
<evidence type="ECO:0000256" key="3">
    <source>
        <dbReference type="SAM" id="SignalP"/>
    </source>
</evidence>
<keyword evidence="2" id="KW-0472">Membrane</keyword>
<evidence type="ECO:0000313" key="6">
    <source>
        <dbReference type="Proteomes" id="UP000011682"/>
    </source>
</evidence>
<organism evidence="5 6">
    <name type="scientific">Cystobacter fuscus (strain ATCC 25194 / DSM 2262 / NBRC 100088 / M29)</name>
    <dbReference type="NCBI Taxonomy" id="1242864"/>
    <lineage>
        <taxon>Bacteria</taxon>
        <taxon>Pseudomonadati</taxon>
        <taxon>Myxococcota</taxon>
        <taxon>Myxococcia</taxon>
        <taxon>Myxococcales</taxon>
        <taxon>Cystobacterineae</taxon>
        <taxon>Archangiaceae</taxon>
        <taxon>Cystobacter</taxon>
    </lineage>
</organism>
<feature type="transmembrane region" description="Helical" evidence="2">
    <location>
        <begin position="174"/>
        <end position="191"/>
    </location>
</feature>
<sequence length="234" mass="25737">MKSQLLTLCLLATLPAWAQSTPAPEAPEASEAPVATPPPAVPRSPRLEAQRQALEERRSALEAQRQALEADIQRLESEAQRIDPEGRLDSNQLFELLKERERRARESEPDIAPVIICISLFSCVLMGFLAWLLARNRKHHQLHQTVRMMVEKGAEIPPGLLAPAPKKPSDLRRGIILSTTGVGLTIFLAALPDSEGAWGVGVTLFFLGLGHLLVWRLQQGRSPLATHLSPESPL</sequence>
<evidence type="ECO:0000259" key="4">
    <source>
        <dbReference type="Pfam" id="PF19762"/>
    </source>
</evidence>
<feature type="transmembrane region" description="Helical" evidence="2">
    <location>
        <begin position="197"/>
        <end position="215"/>
    </location>
</feature>
<feature type="chain" id="PRO_5004554021" description="DUF6249 domain-containing protein" evidence="3">
    <location>
        <begin position="19"/>
        <end position="234"/>
    </location>
</feature>